<dbReference type="Pfam" id="PF01590">
    <property type="entry name" value="GAF"/>
    <property type="match status" value="1"/>
</dbReference>
<comment type="caution">
    <text evidence="7">The sequence shown here is derived from an EMBL/GenBank/DDBJ whole genome shotgun (WGS) entry which is preliminary data.</text>
</comment>
<dbReference type="PROSITE" id="PS50109">
    <property type="entry name" value="HIS_KIN"/>
    <property type="match status" value="1"/>
</dbReference>
<dbReference type="PANTHER" id="PTHR43102">
    <property type="entry name" value="SLR1143 PROTEIN"/>
    <property type="match status" value="1"/>
</dbReference>
<evidence type="ECO:0000256" key="3">
    <source>
        <dbReference type="ARBA" id="ARBA00022777"/>
    </source>
</evidence>
<dbReference type="AlphaFoldDB" id="A0A0M2PTX3"/>
<evidence type="ECO:0000313" key="7">
    <source>
        <dbReference type="EMBL" id="KKI99579.1"/>
    </source>
</evidence>
<dbReference type="SUPFAM" id="SSF55781">
    <property type="entry name" value="GAF domain-like"/>
    <property type="match status" value="1"/>
</dbReference>
<dbReference type="PRINTS" id="PR00344">
    <property type="entry name" value="BCTRLSENSOR"/>
</dbReference>
<dbReference type="PANTHER" id="PTHR43102:SF2">
    <property type="entry name" value="GAF DOMAIN-CONTAINING PROTEIN"/>
    <property type="match status" value="1"/>
</dbReference>
<protein>
    <recommendedName>
        <fullName evidence="2">histidine kinase</fullName>
        <ecNumber evidence="2">2.7.13.3</ecNumber>
    </recommendedName>
</protein>
<dbReference type="InterPro" id="IPR004358">
    <property type="entry name" value="Sig_transdc_His_kin-like_C"/>
</dbReference>
<dbReference type="Gene3D" id="1.10.287.130">
    <property type="match status" value="1"/>
</dbReference>
<dbReference type="SMART" id="SM00065">
    <property type="entry name" value="GAF"/>
    <property type="match status" value="1"/>
</dbReference>
<comment type="catalytic activity">
    <reaction evidence="1">
        <text>ATP + protein L-histidine = ADP + protein N-phospho-L-histidine.</text>
        <dbReference type="EC" id="2.7.13.3"/>
    </reaction>
</comment>
<dbReference type="InterPro" id="IPR036097">
    <property type="entry name" value="HisK_dim/P_sf"/>
</dbReference>
<feature type="coiled-coil region" evidence="5">
    <location>
        <begin position="157"/>
        <end position="187"/>
    </location>
</feature>
<evidence type="ECO:0000313" key="8">
    <source>
        <dbReference type="Proteomes" id="UP000034681"/>
    </source>
</evidence>
<gene>
    <name evidence="7" type="ORF">PROH_06535</name>
</gene>
<dbReference type="InterPro" id="IPR003594">
    <property type="entry name" value="HATPase_dom"/>
</dbReference>
<dbReference type="Gene3D" id="3.30.450.40">
    <property type="match status" value="1"/>
</dbReference>
<proteinExistence type="predicted"/>
<reference evidence="7" key="1">
    <citation type="submission" date="2012-04" db="EMBL/GenBank/DDBJ databases">
        <authorList>
            <person name="Borisov I.G."/>
            <person name="Ivanikova N.V."/>
            <person name="Pinevich A.V."/>
        </authorList>
    </citation>
    <scope>NUCLEOTIDE SEQUENCE</scope>
    <source>
        <strain evidence="7">CALU 1027</strain>
    </source>
</reference>
<dbReference type="Pfam" id="PF02518">
    <property type="entry name" value="HATPase_c"/>
    <property type="match status" value="1"/>
</dbReference>
<dbReference type="EC" id="2.7.13.3" evidence="2"/>
<dbReference type="eggNOG" id="COG2205">
    <property type="taxonomic scope" value="Bacteria"/>
</dbReference>
<dbReference type="InterPro" id="IPR029016">
    <property type="entry name" value="GAF-like_dom_sf"/>
</dbReference>
<name>A0A0M2PTX3_PROHO</name>
<sequence>MIPAPLAPNEADRLADLLAHDLLDTDDETEFDQITQLAALMCGADIALISLVDNRRQWFKSRVGLDPRETPRELAFCAHAIQGREILEVPDATQDERFHDNPLVVGDPKIRFYAGQPLTSTQGHRLGTLCIIDRHAHHLNNNQRFVLTTLGQQLERLLELRLKVQLLEQSKQLIEQQRDNLESLNQIKNQTLGVLAHDLRGPIGSLSQVLSLFDQKILTIETATDLIKDIRPELQVTQAKMTTVLDWVKQQSQQPHQSVNPFPLDTVLDNSLDWVRPTASTKGVALARFLNEPIVALGDMNIVEIVLRNLLSNAIKYSLRGSPVLAFAHRESNGAVRVGVRDRGLGMNQYQIKNILDNTMGISTPGTAREQGTGLGLMLCQSYLLNLNSRLELESHVQKGSTFSFLLPAVAAA</sequence>
<evidence type="ECO:0000256" key="2">
    <source>
        <dbReference type="ARBA" id="ARBA00012438"/>
    </source>
</evidence>
<keyword evidence="3" id="KW-0808">Transferase</keyword>
<dbReference type="Gene3D" id="3.30.565.10">
    <property type="entry name" value="Histidine kinase-like ATPase, C-terminal domain"/>
    <property type="match status" value="1"/>
</dbReference>
<dbReference type="GO" id="GO:0000155">
    <property type="term" value="F:phosphorelay sensor kinase activity"/>
    <property type="evidence" value="ECO:0007669"/>
    <property type="project" value="InterPro"/>
</dbReference>
<evidence type="ECO:0000256" key="5">
    <source>
        <dbReference type="SAM" id="Coils"/>
    </source>
</evidence>
<keyword evidence="3" id="KW-0418">Kinase</keyword>
<dbReference type="InterPro" id="IPR005467">
    <property type="entry name" value="His_kinase_dom"/>
</dbReference>
<keyword evidence="8" id="KW-1185">Reference proteome</keyword>
<dbReference type="InterPro" id="IPR036890">
    <property type="entry name" value="HATPase_C_sf"/>
</dbReference>
<dbReference type="OrthoDB" id="434121at2"/>
<dbReference type="SUPFAM" id="SSF47384">
    <property type="entry name" value="Homodimeric domain of signal transducing histidine kinase"/>
    <property type="match status" value="1"/>
</dbReference>
<feature type="domain" description="Histidine kinase" evidence="6">
    <location>
        <begin position="194"/>
        <end position="411"/>
    </location>
</feature>
<dbReference type="SMART" id="SM00387">
    <property type="entry name" value="HATPase_c"/>
    <property type="match status" value="1"/>
</dbReference>
<organism evidence="7 8">
    <name type="scientific">Prochlorothrix hollandica PCC 9006 = CALU 1027</name>
    <dbReference type="NCBI Taxonomy" id="317619"/>
    <lineage>
        <taxon>Bacteria</taxon>
        <taxon>Bacillati</taxon>
        <taxon>Cyanobacteriota</taxon>
        <taxon>Cyanophyceae</taxon>
        <taxon>Prochlorotrichales</taxon>
        <taxon>Prochlorotrichaceae</taxon>
        <taxon>Prochlorothrix</taxon>
    </lineage>
</organism>
<evidence type="ECO:0000256" key="4">
    <source>
        <dbReference type="ARBA" id="ARBA00023012"/>
    </source>
</evidence>
<evidence type="ECO:0000259" key="6">
    <source>
        <dbReference type="PROSITE" id="PS50109"/>
    </source>
</evidence>
<dbReference type="InterPro" id="IPR003018">
    <property type="entry name" value="GAF"/>
</dbReference>
<dbReference type="STRING" id="317619.GCA_000332315_00051"/>
<dbReference type="RefSeq" id="WP_017710772.1">
    <property type="nucleotide sequence ID" value="NZ_KB235933.1"/>
</dbReference>
<dbReference type="EMBL" id="AJTX02000004">
    <property type="protein sequence ID" value="KKI99579.1"/>
    <property type="molecule type" value="Genomic_DNA"/>
</dbReference>
<dbReference type="Proteomes" id="UP000034681">
    <property type="component" value="Unassembled WGS sequence"/>
</dbReference>
<accession>A0A0M2PTX3</accession>
<evidence type="ECO:0000256" key="1">
    <source>
        <dbReference type="ARBA" id="ARBA00000085"/>
    </source>
</evidence>
<keyword evidence="4" id="KW-0902">Two-component regulatory system</keyword>
<keyword evidence="5" id="KW-0175">Coiled coil</keyword>
<dbReference type="SUPFAM" id="SSF55874">
    <property type="entry name" value="ATPase domain of HSP90 chaperone/DNA topoisomerase II/histidine kinase"/>
    <property type="match status" value="1"/>
</dbReference>